<dbReference type="GO" id="GO:0005667">
    <property type="term" value="C:transcription regulator complex"/>
    <property type="evidence" value="ECO:0007669"/>
    <property type="project" value="InterPro"/>
</dbReference>
<protein>
    <submittedName>
        <fullName evidence="9">Uncharacterized protein</fullName>
    </submittedName>
</protein>
<dbReference type="AlphaFoldDB" id="A0A9D4EPP5"/>
<dbReference type="Gene3D" id="4.10.280.10">
    <property type="entry name" value="Helix-loop-helix DNA-binding domain"/>
    <property type="match status" value="1"/>
</dbReference>
<keyword evidence="2" id="KW-0805">Transcription regulation</keyword>
<proteinExistence type="predicted"/>
<dbReference type="InterPro" id="IPR001067">
    <property type="entry name" value="Nuc_translocat"/>
</dbReference>
<feature type="compositionally biased region" description="Basic and acidic residues" evidence="6">
    <location>
        <begin position="17"/>
        <end position="26"/>
    </location>
</feature>
<sequence length="693" mass="79368">MKHRKLEMEKQQVAIESKDCKQHVEQQEGPSQSTDCTPVVKEPFPKDSRKKGEKIRRDKLNNYISQLAEEIPIVKYAHRRLEKSAILRLAVSFLKLHHGLKKKWYKIDQQYLHTWVKMITKDVLFIISDSGNVLYVSPNVHELTGFHQTDITGYSIEKFVHPEDLNKLMSQFVMQPKQPLYTATFVEHKQLSLPERLEQLEGDHNFFYVRLQQMLRKKQRMKGSPEYEMMAVRTYCEQKSYLNTENELWMFALVRPLKTEIVSEVEIKVKEFMQSNEWATMHDLDSRIVALDHRASQFSGMMPSEIMGNMPFIFIVEDDLESVALSHKIIMRDQEIPSTVFRMRNVFNRPFYVQSQSIIISDAWTKKPKGILSVNRVLSPDEGEAMLKHQKQKVFEYLNIQSAPDSSSSQEQILGNESKGCNFSPKCACEKRNKYEHYEEEAKSVPELLELNSLTSSSNSSTSVSEKRTFENVDSDGDGDCMCGSACNEACASSIACNGVDTNDLVFLRKYSERKEETIDEFHEHFGAKAVKKEPVNGDLHTSVSVQSKKITVSPLMRSAYHQDTIRVQGCFQDEHQSSDSNTSTLFIEDMKPLKGQVALEPVACETCEDSSSSAYINSDTQSPFDGPPSMCQMLLMKHMMIKEKLMNEKNSLGILSEVTERSENNLELSPKQAELHGTLLSKLLEAQDQVEV</sequence>
<feature type="region of interest" description="Disordered" evidence="6">
    <location>
        <begin position="17"/>
        <end position="52"/>
    </location>
</feature>
<dbReference type="Pfam" id="PF14598">
    <property type="entry name" value="PAS_11"/>
    <property type="match status" value="1"/>
</dbReference>
<dbReference type="SMART" id="SM00091">
    <property type="entry name" value="PAS"/>
    <property type="match status" value="2"/>
</dbReference>
<evidence type="ECO:0000313" key="10">
    <source>
        <dbReference type="Proteomes" id="UP000828390"/>
    </source>
</evidence>
<evidence type="ECO:0000259" key="8">
    <source>
        <dbReference type="PROSITE" id="PS50888"/>
    </source>
</evidence>
<keyword evidence="5" id="KW-0539">Nucleus</keyword>
<keyword evidence="10" id="KW-1185">Reference proteome</keyword>
<keyword evidence="4" id="KW-0804">Transcription</keyword>
<evidence type="ECO:0000313" key="9">
    <source>
        <dbReference type="EMBL" id="KAH3781727.1"/>
    </source>
</evidence>
<accession>A0A9D4EPP5</accession>
<dbReference type="CDD" id="cd11391">
    <property type="entry name" value="bHLH_PAS"/>
    <property type="match status" value="1"/>
</dbReference>
<dbReference type="Pfam" id="PF00010">
    <property type="entry name" value="HLH"/>
    <property type="match status" value="1"/>
</dbReference>
<dbReference type="Gene3D" id="3.30.450.20">
    <property type="entry name" value="PAS domain"/>
    <property type="match status" value="2"/>
</dbReference>
<dbReference type="SMART" id="SM00353">
    <property type="entry name" value="HLH"/>
    <property type="match status" value="1"/>
</dbReference>
<evidence type="ECO:0000256" key="4">
    <source>
        <dbReference type="ARBA" id="ARBA00023163"/>
    </source>
</evidence>
<evidence type="ECO:0000256" key="3">
    <source>
        <dbReference type="ARBA" id="ARBA00023125"/>
    </source>
</evidence>
<evidence type="ECO:0000256" key="6">
    <source>
        <dbReference type="SAM" id="MobiDB-lite"/>
    </source>
</evidence>
<dbReference type="Proteomes" id="UP000828390">
    <property type="component" value="Unassembled WGS sequence"/>
</dbReference>
<dbReference type="OrthoDB" id="7788762at2759"/>
<dbReference type="SUPFAM" id="SSF55785">
    <property type="entry name" value="PYP-like sensor domain (PAS domain)"/>
    <property type="match status" value="2"/>
</dbReference>
<feature type="domain" description="PAS" evidence="7">
    <location>
        <begin position="108"/>
        <end position="172"/>
    </location>
</feature>
<dbReference type="InterPro" id="IPR011598">
    <property type="entry name" value="bHLH_dom"/>
</dbReference>
<dbReference type="GO" id="GO:0005737">
    <property type="term" value="C:cytoplasm"/>
    <property type="evidence" value="ECO:0007669"/>
    <property type="project" value="InterPro"/>
</dbReference>
<feature type="domain" description="BHLH" evidence="8">
    <location>
        <begin position="44"/>
        <end position="97"/>
    </location>
</feature>
<name>A0A9D4EPP5_DREPO</name>
<dbReference type="GO" id="GO:0003700">
    <property type="term" value="F:DNA-binding transcription factor activity"/>
    <property type="evidence" value="ECO:0007669"/>
    <property type="project" value="InterPro"/>
</dbReference>
<dbReference type="GO" id="GO:0005634">
    <property type="term" value="C:nucleus"/>
    <property type="evidence" value="ECO:0007669"/>
    <property type="project" value="InterPro"/>
</dbReference>
<dbReference type="PANTHER" id="PTHR23042">
    <property type="entry name" value="CIRCADIAN PROTEIN CLOCK/ARNT/BMAL/PAS"/>
    <property type="match status" value="1"/>
</dbReference>
<dbReference type="EMBL" id="JAIWYP010000008">
    <property type="protein sequence ID" value="KAH3781727.1"/>
    <property type="molecule type" value="Genomic_DNA"/>
</dbReference>
<dbReference type="CDD" id="cd00130">
    <property type="entry name" value="PAS"/>
    <property type="match status" value="2"/>
</dbReference>
<dbReference type="NCBIfam" id="TIGR00229">
    <property type="entry name" value="sensory_box"/>
    <property type="match status" value="1"/>
</dbReference>
<keyword evidence="1" id="KW-0677">Repeat</keyword>
<evidence type="ECO:0000256" key="1">
    <source>
        <dbReference type="ARBA" id="ARBA00022737"/>
    </source>
</evidence>
<evidence type="ECO:0000256" key="2">
    <source>
        <dbReference type="ARBA" id="ARBA00023015"/>
    </source>
</evidence>
<evidence type="ECO:0000259" key="7">
    <source>
        <dbReference type="PROSITE" id="PS50112"/>
    </source>
</evidence>
<gene>
    <name evidence="9" type="ORF">DPMN_159631</name>
</gene>
<dbReference type="InterPro" id="IPR036638">
    <property type="entry name" value="HLH_DNA-bd_sf"/>
</dbReference>
<reference evidence="9" key="1">
    <citation type="journal article" date="2019" name="bioRxiv">
        <title>The Genome of the Zebra Mussel, Dreissena polymorpha: A Resource for Invasive Species Research.</title>
        <authorList>
            <person name="McCartney M.A."/>
            <person name="Auch B."/>
            <person name="Kono T."/>
            <person name="Mallez S."/>
            <person name="Zhang Y."/>
            <person name="Obille A."/>
            <person name="Becker A."/>
            <person name="Abrahante J.E."/>
            <person name="Garbe J."/>
            <person name="Badalamenti J.P."/>
            <person name="Herman A."/>
            <person name="Mangelson H."/>
            <person name="Liachko I."/>
            <person name="Sullivan S."/>
            <person name="Sone E.D."/>
            <person name="Koren S."/>
            <person name="Silverstein K.A.T."/>
            <person name="Beckman K.B."/>
            <person name="Gohl D.M."/>
        </authorList>
    </citation>
    <scope>NUCLEOTIDE SEQUENCE</scope>
    <source>
        <strain evidence="9">Duluth1</strain>
        <tissue evidence="9">Whole animal</tissue>
    </source>
</reference>
<evidence type="ECO:0000256" key="5">
    <source>
        <dbReference type="ARBA" id="ARBA00023242"/>
    </source>
</evidence>
<dbReference type="InterPro" id="IPR035965">
    <property type="entry name" value="PAS-like_dom_sf"/>
</dbReference>
<dbReference type="SUPFAM" id="SSF47459">
    <property type="entry name" value="HLH, helix-loop-helix DNA-binding domain"/>
    <property type="match status" value="1"/>
</dbReference>
<comment type="caution">
    <text evidence="9">The sequence shown here is derived from an EMBL/GenBank/DDBJ whole genome shotgun (WGS) entry which is preliminary data.</text>
</comment>
<dbReference type="PRINTS" id="PR00785">
    <property type="entry name" value="NCTRNSLOCATR"/>
</dbReference>
<keyword evidence="3" id="KW-0238">DNA-binding</keyword>
<dbReference type="PROSITE" id="PS50888">
    <property type="entry name" value="BHLH"/>
    <property type="match status" value="1"/>
</dbReference>
<reference evidence="9" key="2">
    <citation type="submission" date="2020-11" db="EMBL/GenBank/DDBJ databases">
        <authorList>
            <person name="McCartney M.A."/>
            <person name="Auch B."/>
            <person name="Kono T."/>
            <person name="Mallez S."/>
            <person name="Becker A."/>
            <person name="Gohl D.M."/>
            <person name="Silverstein K.A.T."/>
            <person name="Koren S."/>
            <person name="Bechman K.B."/>
            <person name="Herman A."/>
            <person name="Abrahante J.E."/>
            <person name="Garbe J."/>
        </authorList>
    </citation>
    <scope>NUCLEOTIDE SEQUENCE</scope>
    <source>
        <strain evidence="9">Duluth1</strain>
        <tissue evidence="9">Whole animal</tissue>
    </source>
</reference>
<dbReference type="GO" id="GO:0046983">
    <property type="term" value="F:protein dimerization activity"/>
    <property type="evidence" value="ECO:0007669"/>
    <property type="project" value="InterPro"/>
</dbReference>
<dbReference type="PROSITE" id="PS50112">
    <property type="entry name" value="PAS"/>
    <property type="match status" value="1"/>
</dbReference>
<organism evidence="9 10">
    <name type="scientific">Dreissena polymorpha</name>
    <name type="common">Zebra mussel</name>
    <name type="synonym">Mytilus polymorpha</name>
    <dbReference type="NCBI Taxonomy" id="45954"/>
    <lineage>
        <taxon>Eukaryota</taxon>
        <taxon>Metazoa</taxon>
        <taxon>Spiralia</taxon>
        <taxon>Lophotrochozoa</taxon>
        <taxon>Mollusca</taxon>
        <taxon>Bivalvia</taxon>
        <taxon>Autobranchia</taxon>
        <taxon>Heteroconchia</taxon>
        <taxon>Euheterodonta</taxon>
        <taxon>Imparidentia</taxon>
        <taxon>Neoheterodontei</taxon>
        <taxon>Myida</taxon>
        <taxon>Dreissenoidea</taxon>
        <taxon>Dreissenidae</taxon>
        <taxon>Dreissena</taxon>
    </lineage>
</organism>
<dbReference type="InterPro" id="IPR050933">
    <property type="entry name" value="Circadian_TF"/>
</dbReference>
<dbReference type="GO" id="GO:0003677">
    <property type="term" value="F:DNA binding"/>
    <property type="evidence" value="ECO:0007669"/>
    <property type="project" value="UniProtKB-KW"/>
</dbReference>
<dbReference type="InterPro" id="IPR000014">
    <property type="entry name" value="PAS"/>
</dbReference>